<dbReference type="AlphaFoldDB" id="A0ABD5USW6"/>
<evidence type="ECO:0000313" key="2">
    <source>
        <dbReference type="Proteomes" id="UP001596333"/>
    </source>
</evidence>
<proteinExistence type="predicted"/>
<name>A0ABD5USW6_9EURY</name>
<reference evidence="1 2" key="1">
    <citation type="journal article" date="2019" name="Int. J. Syst. Evol. Microbiol.">
        <title>The Global Catalogue of Microorganisms (GCM) 10K type strain sequencing project: providing services to taxonomists for standard genome sequencing and annotation.</title>
        <authorList>
            <consortium name="The Broad Institute Genomics Platform"/>
            <consortium name="The Broad Institute Genome Sequencing Center for Infectious Disease"/>
            <person name="Wu L."/>
            <person name="Ma J."/>
        </authorList>
    </citation>
    <scope>NUCLEOTIDE SEQUENCE [LARGE SCALE GENOMIC DNA]</scope>
    <source>
        <strain evidence="1 2">Y73</strain>
    </source>
</reference>
<gene>
    <name evidence="1" type="ORF">ACFQEY_13520</name>
</gene>
<evidence type="ECO:0000313" key="1">
    <source>
        <dbReference type="EMBL" id="MFC6890021.1"/>
    </source>
</evidence>
<comment type="caution">
    <text evidence="1">The sequence shown here is derived from an EMBL/GenBank/DDBJ whole genome shotgun (WGS) entry which is preliminary data.</text>
</comment>
<keyword evidence="2" id="KW-1185">Reference proteome</keyword>
<organism evidence="1 2">
    <name type="scientific">Halorubrum trueperi</name>
    <dbReference type="NCBI Taxonomy" id="2004704"/>
    <lineage>
        <taxon>Archaea</taxon>
        <taxon>Methanobacteriati</taxon>
        <taxon>Methanobacteriota</taxon>
        <taxon>Stenosarchaea group</taxon>
        <taxon>Halobacteria</taxon>
        <taxon>Halobacteriales</taxon>
        <taxon>Haloferacaceae</taxon>
        <taxon>Halorubrum</taxon>
    </lineage>
</organism>
<dbReference type="EMBL" id="JBHSXI010000016">
    <property type="protein sequence ID" value="MFC6890021.1"/>
    <property type="molecule type" value="Genomic_DNA"/>
</dbReference>
<sequence length="407" mass="46525">MTGSEAYKQLKTLYHEEDLDVVEINIEIDQSGEETEEYGEVVLEDEDGNETEITGSDHDFVVALFSIKSTVREGEKELIDLAETPVGDTEGYYENVEQFVPQGADIDKSKVEIGMELLQEEGVGVPKLSIVDGLDAAVNLELEDNNLIKIVQNYHKVLALQFLELRDSKEQFDEIKEKLPQNQARFENFFQLAEEILSEGYLRSDAFSDHRDYRDVTISDVEFIVSRMRDVMLKTNEEWRAFSGGGGTIDSDLAFPRILEEYHQCFELLRDPLRDLAATIQHSKGANSVDLNDTVEVIRFLKRQGYSNLVGTIELDLRRGPAHMSHDIDADDGLIRIYDSRGRNRNVKNEITFGDLVDKQKKMRDLLIGIVLAFHQMEQVLEFRFLESPDFAFRIVENIDPDSLQSE</sequence>
<dbReference type="Proteomes" id="UP001596333">
    <property type="component" value="Unassembled WGS sequence"/>
</dbReference>
<protein>
    <submittedName>
        <fullName evidence="1">Uncharacterized protein</fullName>
    </submittedName>
</protein>
<dbReference type="RefSeq" id="WP_379769452.1">
    <property type="nucleotide sequence ID" value="NZ_JBHSXI010000016.1"/>
</dbReference>
<accession>A0ABD5USW6</accession>